<comment type="similarity">
    <text evidence="1">Belongs to the PyrK family.</text>
</comment>
<protein>
    <submittedName>
        <fullName evidence="14">Oxidoreductase</fullName>
    </submittedName>
</protein>
<dbReference type="Pfam" id="PF10418">
    <property type="entry name" value="DHODB_Fe-S_bind"/>
    <property type="match status" value="1"/>
</dbReference>
<dbReference type="CDD" id="cd06218">
    <property type="entry name" value="DHOD_e_trans"/>
    <property type="match status" value="1"/>
</dbReference>
<evidence type="ECO:0000256" key="1">
    <source>
        <dbReference type="ARBA" id="ARBA00006422"/>
    </source>
</evidence>
<keyword evidence="15" id="KW-1185">Reference proteome</keyword>
<dbReference type="GO" id="GO:0046872">
    <property type="term" value="F:metal ion binding"/>
    <property type="evidence" value="ECO:0007669"/>
    <property type="project" value="UniProtKB-KW"/>
</dbReference>
<feature type="binding site" evidence="11">
    <location>
        <begin position="83"/>
        <end position="84"/>
    </location>
    <ligand>
        <name>FAD</name>
        <dbReference type="ChEBI" id="CHEBI:57692"/>
    </ligand>
</feature>
<dbReference type="SUPFAM" id="SSF63380">
    <property type="entry name" value="Riboflavin synthase domain-like"/>
    <property type="match status" value="1"/>
</dbReference>
<dbReference type="InterPro" id="IPR037117">
    <property type="entry name" value="Dihydroorotate_DH_ele_sf"/>
</dbReference>
<accession>A0A1D8IK50</accession>
<evidence type="ECO:0000256" key="10">
    <source>
        <dbReference type="ARBA" id="ARBA00034078"/>
    </source>
</evidence>
<dbReference type="EMBL" id="CP017415">
    <property type="protein sequence ID" value="AOU96832.1"/>
    <property type="molecule type" value="Genomic_DNA"/>
</dbReference>
<evidence type="ECO:0000313" key="15">
    <source>
        <dbReference type="Proteomes" id="UP000095401"/>
    </source>
</evidence>
<evidence type="ECO:0000256" key="3">
    <source>
        <dbReference type="ARBA" id="ARBA00022630"/>
    </source>
</evidence>
<dbReference type="RefSeq" id="WP_070077225.1">
    <property type="nucleotide sequence ID" value="NZ_CP017415.1"/>
</dbReference>
<evidence type="ECO:0000259" key="13">
    <source>
        <dbReference type="PROSITE" id="PS51384"/>
    </source>
</evidence>
<keyword evidence="6 11" id="KW-0274">FAD</keyword>
<dbReference type="Gene3D" id="3.40.50.80">
    <property type="entry name" value="Nucleotide-binding domain of ferredoxin-NADP reductase (FNR) module"/>
    <property type="match status" value="1"/>
</dbReference>
<sequence length="294" mass="32046">MNAKPHRNTIFVEDALVLTHEAHEAAQYVLRVQAPHCAAHAEPGSFVHLSCDPMLPLRRPLSIMRVDPRAGWVEFLYKAVGYGTGLLARRRPGETLSVMGPIGRPFEPHPQRRRPLLIGGGVGIPPMVFLADRLRRQPDYRPFAILGSEVPFPFHPRPSQIMLPGIPEGAIAAMPLLEDWGIPSRLASLQGYAGCHEGYVTDLARRWLQALPAETLAEVECFACGPHPMLAAVASLAHEFNLPTQVSLEEYMACAVGGCAGCTVRVNTPDGPAMKRVCVDGPVFDAETVEFGTH</sequence>
<dbReference type="Proteomes" id="UP000095401">
    <property type="component" value="Chromosome"/>
</dbReference>
<reference evidence="15" key="1">
    <citation type="submission" date="2016-09" db="EMBL/GenBank/DDBJ databases">
        <title>Acidihalobacter prosperus F5.</title>
        <authorList>
            <person name="Khaleque H.N."/>
            <person name="Ramsay J.P."/>
            <person name="Kaksonen A.H."/>
            <person name="Boxall N.J."/>
            <person name="Watkin E.L.J."/>
        </authorList>
    </citation>
    <scope>NUCLEOTIDE SEQUENCE [LARGE SCALE GENOMIC DNA]</scope>
    <source>
        <strain evidence="15">F5</strain>
    </source>
</reference>
<keyword evidence="4 12" id="KW-0001">2Fe-2S</keyword>
<evidence type="ECO:0000256" key="6">
    <source>
        <dbReference type="ARBA" id="ARBA00022827"/>
    </source>
</evidence>
<evidence type="ECO:0000256" key="8">
    <source>
        <dbReference type="ARBA" id="ARBA00023004"/>
    </source>
</evidence>
<keyword evidence="9 12" id="KW-0411">Iron-sulfur</keyword>
<evidence type="ECO:0000256" key="7">
    <source>
        <dbReference type="ARBA" id="ARBA00022982"/>
    </source>
</evidence>
<feature type="domain" description="FAD-binding FR-type" evidence="13">
    <location>
        <begin position="3"/>
        <end position="108"/>
    </location>
</feature>
<evidence type="ECO:0000256" key="12">
    <source>
        <dbReference type="PIRSR" id="PIRSR006816-2"/>
    </source>
</evidence>
<dbReference type="Gene3D" id="2.10.240.10">
    <property type="entry name" value="Dihydroorotate dehydrogenase, electron transfer subunit"/>
    <property type="match status" value="1"/>
</dbReference>
<dbReference type="SUPFAM" id="SSF52343">
    <property type="entry name" value="Ferredoxin reductase-like, C-terminal NADP-linked domain"/>
    <property type="match status" value="1"/>
</dbReference>
<dbReference type="GO" id="GO:0050660">
    <property type="term" value="F:flavin adenine dinucleotide binding"/>
    <property type="evidence" value="ECO:0007669"/>
    <property type="project" value="InterPro"/>
</dbReference>
<feature type="binding site" evidence="12">
    <location>
        <position position="259"/>
    </location>
    <ligand>
        <name>[2Fe-2S] cluster</name>
        <dbReference type="ChEBI" id="CHEBI:190135"/>
    </ligand>
</feature>
<feature type="binding site" evidence="12">
    <location>
        <position position="262"/>
    </location>
    <ligand>
        <name>[2Fe-2S] cluster</name>
        <dbReference type="ChEBI" id="CHEBI:190135"/>
    </ligand>
</feature>
<feature type="binding site" evidence="12">
    <location>
        <position position="254"/>
    </location>
    <ligand>
        <name>[2Fe-2S] cluster</name>
        <dbReference type="ChEBI" id="CHEBI:190135"/>
    </ligand>
</feature>
<dbReference type="Gene3D" id="2.40.30.10">
    <property type="entry name" value="Translation factors"/>
    <property type="match status" value="1"/>
</dbReference>
<comment type="cofactor">
    <cofactor evidence="11">
        <name>FAD</name>
        <dbReference type="ChEBI" id="CHEBI:57692"/>
    </cofactor>
    <text evidence="11">Binds 1 FAD per subunit.</text>
</comment>
<evidence type="ECO:0000256" key="5">
    <source>
        <dbReference type="ARBA" id="ARBA00022723"/>
    </source>
</evidence>
<feature type="binding site" evidence="11">
    <location>
        <begin position="59"/>
        <end position="62"/>
    </location>
    <ligand>
        <name>FAD</name>
        <dbReference type="ChEBI" id="CHEBI:57692"/>
    </ligand>
</feature>
<dbReference type="KEGG" id="aprs:BI364_01365"/>
<evidence type="ECO:0000256" key="2">
    <source>
        <dbReference type="ARBA" id="ARBA00022448"/>
    </source>
</evidence>
<comment type="cofactor">
    <cofactor evidence="12">
        <name>[2Fe-2S] cluster</name>
        <dbReference type="ChEBI" id="CHEBI:190135"/>
    </cofactor>
    <text evidence="12">Binds 1 [2Fe-2S] cluster per subunit.</text>
</comment>
<feature type="binding site" evidence="12">
    <location>
        <position position="278"/>
    </location>
    <ligand>
        <name>[2Fe-2S] cluster</name>
        <dbReference type="ChEBI" id="CHEBI:190135"/>
    </ligand>
</feature>
<dbReference type="PIRSF" id="PIRSF006816">
    <property type="entry name" value="Cyc3_hyd_g"/>
    <property type="match status" value="1"/>
</dbReference>
<dbReference type="GO" id="GO:0016491">
    <property type="term" value="F:oxidoreductase activity"/>
    <property type="evidence" value="ECO:0007669"/>
    <property type="project" value="InterPro"/>
</dbReference>
<keyword evidence="5 12" id="KW-0479">Metal-binding</keyword>
<keyword evidence="8 12" id="KW-0408">Iron</keyword>
<name>A0A1D8IK50_9GAMM</name>
<comment type="cofactor">
    <cofactor evidence="10">
        <name>[2Fe-2S] cluster</name>
        <dbReference type="ChEBI" id="CHEBI:190135"/>
    </cofactor>
</comment>
<evidence type="ECO:0000313" key="14">
    <source>
        <dbReference type="EMBL" id="AOU96832.1"/>
    </source>
</evidence>
<dbReference type="InterPro" id="IPR017927">
    <property type="entry name" value="FAD-bd_FR_type"/>
</dbReference>
<dbReference type="PANTHER" id="PTHR43513">
    <property type="entry name" value="DIHYDROOROTATE DEHYDROGENASE B (NAD(+)), ELECTRON TRANSFER SUBUNIT"/>
    <property type="match status" value="1"/>
</dbReference>
<dbReference type="GO" id="GO:0051537">
    <property type="term" value="F:2 iron, 2 sulfur cluster binding"/>
    <property type="evidence" value="ECO:0007669"/>
    <property type="project" value="UniProtKB-KW"/>
</dbReference>
<dbReference type="InterPro" id="IPR012165">
    <property type="entry name" value="Cyt_c3_hydrogenase_gsu"/>
</dbReference>
<gene>
    <name evidence="14" type="ORF">BI364_01365</name>
</gene>
<dbReference type="InterPro" id="IPR039261">
    <property type="entry name" value="FNR_nucleotide-bd"/>
</dbReference>
<dbReference type="InterPro" id="IPR019480">
    <property type="entry name" value="Dihydroorotate_DH_Fe-S-bd"/>
</dbReference>
<dbReference type="GO" id="GO:0006221">
    <property type="term" value="P:pyrimidine nucleotide biosynthetic process"/>
    <property type="evidence" value="ECO:0007669"/>
    <property type="project" value="InterPro"/>
</dbReference>
<dbReference type="InterPro" id="IPR017938">
    <property type="entry name" value="Riboflavin_synthase-like_b-brl"/>
</dbReference>
<organism evidence="14 15">
    <name type="scientific">Acidihalobacter yilgarnensis</name>
    <dbReference type="NCBI Taxonomy" id="2819280"/>
    <lineage>
        <taxon>Bacteria</taxon>
        <taxon>Pseudomonadati</taxon>
        <taxon>Pseudomonadota</taxon>
        <taxon>Gammaproteobacteria</taxon>
        <taxon>Chromatiales</taxon>
        <taxon>Ectothiorhodospiraceae</taxon>
        <taxon>Acidihalobacter</taxon>
    </lineage>
</organism>
<dbReference type="PANTHER" id="PTHR43513:SF3">
    <property type="entry name" value="DIHYDROOROTATE DEHYDROGENASE B (NAD(+)), ELECTRON TRANSFER SUBUNIT-RELATED"/>
    <property type="match status" value="1"/>
</dbReference>
<dbReference type="PROSITE" id="PS51384">
    <property type="entry name" value="FAD_FR"/>
    <property type="match status" value="1"/>
</dbReference>
<dbReference type="InterPro" id="IPR050353">
    <property type="entry name" value="PyrK_electron_transfer"/>
</dbReference>
<evidence type="ECO:0000256" key="9">
    <source>
        <dbReference type="ARBA" id="ARBA00023014"/>
    </source>
</evidence>
<proteinExistence type="inferred from homology"/>
<keyword evidence="7" id="KW-0249">Electron transport</keyword>
<keyword evidence="3 11" id="KW-0285">Flavoprotein</keyword>
<keyword evidence="2" id="KW-0813">Transport</keyword>
<evidence type="ECO:0000256" key="11">
    <source>
        <dbReference type="PIRSR" id="PIRSR006816-1"/>
    </source>
</evidence>
<evidence type="ECO:0000256" key="4">
    <source>
        <dbReference type="ARBA" id="ARBA00022714"/>
    </source>
</evidence>
<dbReference type="AlphaFoldDB" id="A0A1D8IK50"/>